<organism evidence="2 3">
    <name type="scientific">Geotrichum candidum</name>
    <name type="common">Oospora lactis</name>
    <name type="synonym">Dipodascus geotrichum</name>
    <dbReference type="NCBI Taxonomy" id="1173061"/>
    <lineage>
        <taxon>Eukaryota</taxon>
        <taxon>Fungi</taxon>
        <taxon>Dikarya</taxon>
        <taxon>Ascomycota</taxon>
        <taxon>Saccharomycotina</taxon>
        <taxon>Dipodascomycetes</taxon>
        <taxon>Dipodascales</taxon>
        <taxon>Dipodascaceae</taxon>
        <taxon>Geotrichum</taxon>
    </lineage>
</organism>
<feature type="compositionally biased region" description="Low complexity" evidence="1">
    <location>
        <begin position="373"/>
        <end position="394"/>
    </location>
</feature>
<reference evidence="2" key="1">
    <citation type="submission" date="2014-03" db="EMBL/GenBank/DDBJ databases">
        <authorList>
            <person name="Casaregola S."/>
        </authorList>
    </citation>
    <scope>NUCLEOTIDE SEQUENCE [LARGE SCALE GENOMIC DNA]</scope>
    <source>
        <strain evidence="2">CLIB 918</strain>
    </source>
</reference>
<proteinExistence type="predicted"/>
<feature type="compositionally biased region" description="Polar residues" evidence="1">
    <location>
        <begin position="277"/>
        <end position="287"/>
    </location>
</feature>
<feature type="region of interest" description="Disordered" evidence="1">
    <location>
        <begin position="1"/>
        <end position="48"/>
    </location>
</feature>
<protein>
    <submittedName>
        <fullName evidence="2">Uncharacterized protein</fullName>
    </submittedName>
</protein>
<evidence type="ECO:0000256" key="1">
    <source>
        <dbReference type="SAM" id="MobiDB-lite"/>
    </source>
</evidence>
<feature type="region of interest" description="Disordered" evidence="1">
    <location>
        <begin position="136"/>
        <end position="160"/>
    </location>
</feature>
<dbReference type="EMBL" id="CCBN010000006">
    <property type="protein sequence ID" value="CDO54027.1"/>
    <property type="molecule type" value="Genomic_DNA"/>
</dbReference>
<keyword evidence="3" id="KW-1185">Reference proteome</keyword>
<evidence type="ECO:0000313" key="3">
    <source>
        <dbReference type="Proteomes" id="UP000242525"/>
    </source>
</evidence>
<feature type="compositionally biased region" description="Polar residues" evidence="1">
    <location>
        <begin position="1"/>
        <end position="36"/>
    </location>
</feature>
<comment type="caution">
    <text evidence="2">The sequence shown here is derived from an EMBL/GenBank/DDBJ whole genome shotgun (WGS) entry which is preliminary data.</text>
</comment>
<feature type="compositionally biased region" description="Low complexity" evidence="1">
    <location>
        <begin position="150"/>
        <end position="160"/>
    </location>
</feature>
<feature type="region of interest" description="Disordered" evidence="1">
    <location>
        <begin position="64"/>
        <end position="117"/>
    </location>
</feature>
<dbReference type="OrthoDB" id="5204833at2759"/>
<sequence length="458" mass="49861">MPSTRHFSSSAGGPNADKTSISGGHTSATPSKSLQESKAFRFGGFETINDKVLREMNERAKKIISTTETAPITNQSFSNNSHQDPPSIPRPSLRQHERTPSMPASDLDSADQKRYSSIHSRRFAKMDSITSHYAAKGHPTQQAPDEYQIHGSSNHNHRSNSSLDMSTVMVESKLSSISISPSKRVVNKMFSVASKRRRTDQHGNMVEVESPAARFFGRNSSPQFAHHLDHTGENGPQPRYAKNVFERPNPVTASPLPSKFSFSRPLSPSLSSMGEHSANSDVSSQSRYDSRPKYGTLHHSQYQKSSRTSLSSGRHLSSSSRASSSRSSHSSSSVHTAGARQLSPSKSLSSLSGRFDTVDTNIPRLAFSTRSHSLNNASTPNNTNNSSSISAENTESGRRTSSMTEQQQQNVNMLGRSGSLSANQAALKSMIPRSISLSVLRKEPSIAGRTSSLGQKKM</sequence>
<accession>A0A0J9X984</accession>
<feature type="compositionally biased region" description="Low complexity" evidence="1">
    <location>
        <begin position="305"/>
        <end position="333"/>
    </location>
</feature>
<feature type="compositionally biased region" description="Low complexity" evidence="1">
    <location>
        <begin position="254"/>
        <end position="272"/>
    </location>
</feature>
<gene>
    <name evidence="2" type="ORF">BN980_GECA06s03563g</name>
</gene>
<dbReference type="AlphaFoldDB" id="A0A0J9X984"/>
<dbReference type="Proteomes" id="UP000242525">
    <property type="component" value="Unassembled WGS sequence"/>
</dbReference>
<feature type="region of interest" description="Disordered" evidence="1">
    <location>
        <begin position="217"/>
        <end position="355"/>
    </location>
</feature>
<name>A0A0J9X984_GEOCN</name>
<feature type="compositionally biased region" description="Low complexity" evidence="1">
    <location>
        <begin position="342"/>
        <end position="352"/>
    </location>
</feature>
<feature type="compositionally biased region" description="Polar residues" evidence="1">
    <location>
        <begin position="399"/>
        <end position="408"/>
    </location>
</feature>
<evidence type="ECO:0000313" key="2">
    <source>
        <dbReference type="EMBL" id="CDO54027.1"/>
    </source>
</evidence>
<feature type="region of interest" description="Disordered" evidence="1">
    <location>
        <begin position="371"/>
        <end position="408"/>
    </location>
</feature>
<feature type="compositionally biased region" description="Polar residues" evidence="1">
    <location>
        <begin position="64"/>
        <end position="84"/>
    </location>
</feature>